<dbReference type="PANTHER" id="PTHR47595:SF1">
    <property type="entry name" value="MYB_SANT-LIKE DNA-BINDING DOMAIN-CONTAINING PROTEIN"/>
    <property type="match status" value="1"/>
</dbReference>
<evidence type="ECO:0000256" key="1">
    <source>
        <dbReference type="SAM" id="MobiDB-lite"/>
    </source>
</evidence>
<protein>
    <recommendedName>
        <fullName evidence="2">Myb/SANT-like DNA-binding domain-containing protein</fullName>
    </recommendedName>
</protein>
<feature type="region of interest" description="Disordered" evidence="1">
    <location>
        <begin position="988"/>
        <end position="1031"/>
    </location>
</feature>
<feature type="region of interest" description="Disordered" evidence="1">
    <location>
        <begin position="843"/>
        <end position="862"/>
    </location>
</feature>
<dbReference type="Gene3D" id="1.10.10.60">
    <property type="entry name" value="Homeodomain-like"/>
    <property type="match status" value="1"/>
</dbReference>
<dbReference type="EMBL" id="JADYXP020000016">
    <property type="protein sequence ID" value="KAL0107752.1"/>
    <property type="molecule type" value="Genomic_DNA"/>
</dbReference>
<evidence type="ECO:0000259" key="2">
    <source>
        <dbReference type="Pfam" id="PF13837"/>
    </source>
</evidence>
<dbReference type="InterPro" id="IPR044822">
    <property type="entry name" value="Myb_DNA-bind_4"/>
</dbReference>
<sequence>MSESSGDNAKYKWTPESTALLVSVWSDRQVQKQLEYAARPQIIWESVARYMKKKGYNVTGKQCRSRMKQVLVCYREAKRAGTRAGVEQYYETVDRVLKSKRLDPGNVNVGIDTVDAIVKSPPKDVKTNKNLQTRLKVQEPVQSLFRTEALSPTWTTGHENEYPDSPESNETIIAKPYNRVFSPTRDVAINTAECFTQMSNRAIQTNPSIEKQRQEDYRQNMLASIRYGEIPYQNTVQNVQNQIIQENMQQYQNIQPQNYTGWNQLPQQSVSANNRLSFQQNVHNLNQQYLPNGAIQNNMMQNPNAINVARQQNQLHQGLLYADNQAMPQEPRKITYAQNLAAQRQYQDIAPRISCMANVVSNGSPDYSPDVSQNLNDAFCLSKSDDKAHNLNETYNRPVNVENPILADATVVTNNATCNDDTLLEFLLDSPTPSENCTKWRDSAVNTDQAPSVPFRKKKAQKLEQIMLNAINSQNEVVNKILTAQNDMVTRFLDVDRDRQNRLENRLDHLLNVVHATVLNKNEGHPSPPSTPPPMSENAITCLHPPPMPGMIPPKLDLVPPKPCRVPCTKPSLNVELVNQNPILTRPGVVSPITVSPAGKKVGTIWSKLGPVSTSPFVKAQQRLGLQPVFNNDARTKSSAERRIVREMGGMRMNVRCLIYETTKLLEAERELEERIENARLEVNMGQTLTARRKLFTQREPTPIIILTAAFLDTECRVYEQDPPYHGTWNSRKQILKYTQRDNPLAGQGESYERMRQLNTAFRYNYLGCEPCETSTPAKLPFNVAENDNNGAEAPKQTIQQLARLVMNSARWRHSAPQQTLACPTVQPVNQNAQDVEYNATFTAPKANAPPPPPPPEKPPRLIQDYDVAQQKHGRLSENDLRGQSKFPMGFTTAMLTNDQRSATLPRQTNGGASKALGFVDNPLTDRKNNVRFMDEALAELQRMYIDRQNTEITEALLPFVVSNGNSAISAHNRNLIERYVNDLMSKKLPKDKDTDSDNDDEFLDTTTSMHPTCVRRGSLTSNGTASTETAHSVKIGKAVANHCRIS</sequence>
<dbReference type="Pfam" id="PF13837">
    <property type="entry name" value="Myb_DNA-bind_4"/>
    <property type="match status" value="1"/>
</dbReference>
<proteinExistence type="predicted"/>
<keyword evidence="4" id="KW-1185">Reference proteome</keyword>
<name>A0AAW2F0S0_9HYME</name>
<dbReference type="AlphaFoldDB" id="A0AAW2F0S0"/>
<accession>A0AAW2F0S0</accession>
<dbReference type="PANTHER" id="PTHR47595">
    <property type="entry name" value="HEAT SHOCK 70 KDA PROTEIN 14"/>
    <property type="match status" value="1"/>
</dbReference>
<reference evidence="3 4" key="1">
    <citation type="submission" date="2023-03" db="EMBL/GenBank/DDBJ databases">
        <title>High recombination rates correlate with genetic variation in Cardiocondyla obscurior ants.</title>
        <authorList>
            <person name="Errbii M."/>
        </authorList>
    </citation>
    <scope>NUCLEOTIDE SEQUENCE [LARGE SCALE GENOMIC DNA]</scope>
    <source>
        <strain evidence="3">Alpha-2009</strain>
        <tissue evidence="3">Whole body</tissue>
    </source>
</reference>
<feature type="compositionally biased region" description="Polar residues" evidence="1">
    <location>
        <begin position="1019"/>
        <end position="1031"/>
    </location>
</feature>
<feature type="compositionally biased region" description="Pro residues" evidence="1">
    <location>
        <begin position="848"/>
        <end position="857"/>
    </location>
</feature>
<evidence type="ECO:0000313" key="3">
    <source>
        <dbReference type="EMBL" id="KAL0107752.1"/>
    </source>
</evidence>
<feature type="domain" description="Myb/SANT-like DNA-binding" evidence="2">
    <location>
        <begin position="11"/>
        <end position="95"/>
    </location>
</feature>
<organism evidence="3 4">
    <name type="scientific">Cardiocondyla obscurior</name>
    <dbReference type="NCBI Taxonomy" id="286306"/>
    <lineage>
        <taxon>Eukaryota</taxon>
        <taxon>Metazoa</taxon>
        <taxon>Ecdysozoa</taxon>
        <taxon>Arthropoda</taxon>
        <taxon>Hexapoda</taxon>
        <taxon>Insecta</taxon>
        <taxon>Pterygota</taxon>
        <taxon>Neoptera</taxon>
        <taxon>Endopterygota</taxon>
        <taxon>Hymenoptera</taxon>
        <taxon>Apocrita</taxon>
        <taxon>Aculeata</taxon>
        <taxon>Formicoidea</taxon>
        <taxon>Formicidae</taxon>
        <taxon>Myrmicinae</taxon>
        <taxon>Cardiocondyla</taxon>
    </lineage>
</organism>
<comment type="caution">
    <text evidence="3">The sequence shown here is derived from an EMBL/GenBank/DDBJ whole genome shotgun (WGS) entry which is preliminary data.</text>
</comment>
<evidence type="ECO:0000313" key="4">
    <source>
        <dbReference type="Proteomes" id="UP001430953"/>
    </source>
</evidence>
<gene>
    <name evidence="3" type="ORF">PUN28_014798</name>
</gene>
<dbReference type="Proteomes" id="UP001430953">
    <property type="component" value="Unassembled WGS sequence"/>
</dbReference>